<dbReference type="PROSITE" id="PS51257">
    <property type="entry name" value="PROKAR_LIPOPROTEIN"/>
    <property type="match status" value="1"/>
</dbReference>
<proteinExistence type="predicted"/>
<sequence length="122" mass="12157">MKRITLAAVALATVSLFAAGCGSDSDTTSAPTSAAATSEATDLGAATDAATTGDTYTDTCNGVLNYVKTLQASGLTDGANSPQAIGEEFVNLAKTAPDWASKSDKDKADFERGVTAGVAGKC</sequence>
<evidence type="ECO:0000256" key="2">
    <source>
        <dbReference type="SAM" id="SignalP"/>
    </source>
</evidence>
<accession>A0A541BSD2</accession>
<dbReference type="Proteomes" id="UP000316256">
    <property type="component" value="Unassembled WGS sequence"/>
</dbReference>
<dbReference type="EMBL" id="VIGH01000001">
    <property type="protein sequence ID" value="TQF75188.1"/>
    <property type="molecule type" value="Genomic_DNA"/>
</dbReference>
<evidence type="ECO:0000313" key="3">
    <source>
        <dbReference type="EMBL" id="TQF75188.1"/>
    </source>
</evidence>
<evidence type="ECO:0000256" key="1">
    <source>
        <dbReference type="SAM" id="MobiDB-lite"/>
    </source>
</evidence>
<dbReference type="RefSeq" id="WP_142095271.1">
    <property type="nucleotide sequence ID" value="NZ_VIGH01000001.1"/>
</dbReference>
<evidence type="ECO:0008006" key="5">
    <source>
        <dbReference type="Google" id="ProtNLM"/>
    </source>
</evidence>
<feature type="signal peptide" evidence="2">
    <location>
        <begin position="1"/>
        <end position="18"/>
    </location>
</feature>
<comment type="caution">
    <text evidence="3">The sequence shown here is derived from an EMBL/GenBank/DDBJ whole genome shotgun (WGS) entry which is preliminary data.</text>
</comment>
<keyword evidence="4" id="KW-1185">Reference proteome</keyword>
<keyword evidence="2" id="KW-0732">Signal</keyword>
<evidence type="ECO:0000313" key="4">
    <source>
        <dbReference type="Proteomes" id="UP000316256"/>
    </source>
</evidence>
<organism evidence="3 4">
    <name type="scientific">Rhodococcus spelaei</name>
    <dbReference type="NCBI Taxonomy" id="2546320"/>
    <lineage>
        <taxon>Bacteria</taxon>
        <taxon>Bacillati</taxon>
        <taxon>Actinomycetota</taxon>
        <taxon>Actinomycetes</taxon>
        <taxon>Mycobacteriales</taxon>
        <taxon>Nocardiaceae</taxon>
        <taxon>Rhodococcus</taxon>
    </lineage>
</organism>
<feature type="region of interest" description="Disordered" evidence="1">
    <location>
        <begin position="22"/>
        <end position="41"/>
    </location>
</feature>
<gene>
    <name evidence="3" type="ORF">FK531_03865</name>
</gene>
<reference evidence="3 4" key="1">
    <citation type="submission" date="2019-06" db="EMBL/GenBank/DDBJ databases">
        <title>Rhodococcus spaelei sp. nov., isolated from a cave.</title>
        <authorList>
            <person name="Lee S.D."/>
        </authorList>
    </citation>
    <scope>NUCLEOTIDE SEQUENCE [LARGE SCALE GENOMIC DNA]</scope>
    <source>
        <strain evidence="3 4">C9-5</strain>
    </source>
</reference>
<protein>
    <recommendedName>
        <fullName evidence="5">Lipoprotein</fullName>
    </recommendedName>
</protein>
<dbReference type="OrthoDB" id="9960219at2"/>
<name>A0A541BSD2_9NOCA</name>
<feature type="chain" id="PRO_5039040744" description="Lipoprotein" evidence="2">
    <location>
        <begin position="19"/>
        <end position="122"/>
    </location>
</feature>
<dbReference type="AlphaFoldDB" id="A0A541BSD2"/>